<gene>
    <name evidence="2" type="ORF">CCMP2556_LOCUS30738</name>
</gene>
<reference evidence="2 3" key="1">
    <citation type="submission" date="2024-02" db="EMBL/GenBank/DDBJ databases">
        <authorList>
            <person name="Chen Y."/>
            <person name="Shah S."/>
            <person name="Dougan E. K."/>
            <person name="Thang M."/>
            <person name="Chan C."/>
        </authorList>
    </citation>
    <scope>NUCLEOTIDE SEQUENCE [LARGE SCALE GENOMIC DNA]</scope>
</reference>
<organism evidence="2 3">
    <name type="scientific">Durusdinium trenchii</name>
    <dbReference type="NCBI Taxonomy" id="1381693"/>
    <lineage>
        <taxon>Eukaryota</taxon>
        <taxon>Sar</taxon>
        <taxon>Alveolata</taxon>
        <taxon>Dinophyceae</taxon>
        <taxon>Suessiales</taxon>
        <taxon>Symbiodiniaceae</taxon>
        <taxon>Durusdinium</taxon>
    </lineage>
</organism>
<dbReference type="EMBL" id="CAXAMN010021701">
    <property type="protein sequence ID" value="CAK9062519.1"/>
    <property type="molecule type" value="Genomic_DNA"/>
</dbReference>
<feature type="region of interest" description="Disordered" evidence="1">
    <location>
        <begin position="195"/>
        <end position="219"/>
    </location>
</feature>
<protein>
    <submittedName>
        <fullName evidence="2">Uncharacterized protein</fullName>
    </submittedName>
</protein>
<sequence length="219" mass="24690">MNRDEQQYERHCCAHSLEPSPQEHCMLVPEQQPMTIYGDSHFYSSYLLNDFIDGRIDASRAMERCKEHRAGTLLDSDPARAVLHCGSMIAGLSLWRGRYDRTFKWLEHLHWLRRRPGSLRPLSLETGQPVSSIAEASVGSEWKLRHDVEQLRYLSRRPRRQQVSPYAPMCSPDLATSLADAAADLLETFRSGGEDGAKEALADQGKLAAHGPSEEGCLN</sequence>
<dbReference type="Proteomes" id="UP001642484">
    <property type="component" value="Unassembled WGS sequence"/>
</dbReference>
<name>A0ABP0NG47_9DINO</name>
<evidence type="ECO:0000256" key="1">
    <source>
        <dbReference type="SAM" id="MobiDB-lite"/>
    </source>
</evidence>
<evidence type="ECO:0000313" key="2">
    <source>
        <dbReference type="EMBL" id="CAK9062519.1"/>
    </source>
</evidence>
<proteinExistence type="predicted"/>
<evidence type="ECO:0000313" key="3">
    <source>
        <dbReference type="Proteomes" id="UP001642484"/>
    </source>
</evidence>
<accession>A0ABP0NG47</accession>
<keyword evidence="3" id="KW-1185">Reference proteome</keyword>
<comment type="caution">
    <text evidence="2">The sequence shown here is derived from an EMBL/GenBank/DDBJ whole genome shotgun (WGS) entry which is preliminary data.</text>
</comment>